<dbReference type="KEGG" id="aaq:AOC05_00955"/>
<dbReference type="EMBL" id="CP012677">
    <property type="protein sequence ID" value="ALE91260.1"/>
    <property type="molecule type" value="Genomic_DNA"/>
</dbReference>
<accession>A0A0M4QKP9</accession>
<gene>
    <name evidence="2" type="ORF">AOC05_00955</name>
</gene>
<dbReference type="Pfam" id="PF07876">
    <property type="entry name" value="Dabb"/>
    <property type="match status" value="1"/>
</dbReference>
<dbReference type="Gene3D" id="3.30.70.100">
    <property type="match status" value="1"/>
</dbReference>
<evidence type="ECO:0000259" key="1">
    <source>
        <dbReference type="PROSITE" id="PS51502"/>
    </source>
</evidence>
<proteinExistence type="predicted"/>
<evidence type="ECO:0000313" key="2">
    <source>
        <dbReference type="EMBL" id="ALE91260.1"/>
    </source>
</evidence>
<organism evidence="2 3">
    <name type="scientific">Arthrobacter alpinus</name>
    <dbReference type="NCBI Taxonomy" id="656366"/>
    <lineage>
        <taxon>Bacteria</taxon>
        <taxon>Bacillati</taxon>
        <taxon>Actinomycetota</taxon>
        <taxon>Actinomycetes</taxon>
        <taxon>Micrococcales</taxon>
        <taxon>Micrococcaceae</taxon>
        <taxon>Arthrobacter</taxon>
    </lineage>
</organism>
<feature type="domain" description="Stress-response A/B barrel" evidence="1">
    <location>
        <begin position="2"/>
        <end position="95"/>
    </location>
</feature>
<protein>
    <recommendedName>
        <fullName evidence="1">Stress-response A/B barrel domain-containing protein</fullName>
    </recommendedName>
</protein>
<dbReference type="SUPFAM" id="SSF54909">
    <property type="entry name" value="Dimeric alpha+beta barrel"/>
    <property type="match status" value="1"/>
</dbReference>
<name>A0A0M4QKP9_9MICC</name>
<dbReference type="PATRIC" id="fig|656366.3.peg.212"/>
<dbReference type="SMART" id="SM00886">
    <property type="entry name" value="Dabb"/>
    <property type="match status" value="1"/>
</dbReference>
<sequence length="97" mass="10488">MIHHNVMLTLTNDATTEQQNAIVNGLLALSGVIEGLKEIDVHADLGLAEGNASVFFRMSFNDESSWRAYSAHPAHVALATEHIKPFLVSKSALQFAG</sequence>
<evidence type="ECO:0000313" key="3">
    <source>
        <dbReference type="Proteomes" id="UP000062833"/>
    </source>
</evidence>
<keyword evidence="3" id="KW-1185">Reference proteome</keyword>
<dbReference type="Proteomes" id="UP000062833">
    <property type="component" value="Chromosome"/>
</dbReference>
<dbReference type="AlphaFoldDB" id="A0A0M4QKP9"/>
<dbReference type="PROSITE" id="PS51502">
    <property type="entry name" value="S_R_A_B_BARREL"/>
    <property type="match status" value="1"/>
</dbReference>
<dbReference type="InterPro" id="IPR011008">
    <property type="entry name" value="Dimeric_a/b-barrel"/>
</dbReference>
<dbReference type="RefSeq" id="WP_062004881.1">
    <property type="nucleotide sequence ID" value="NZ_CP012677.1"/>
</dbReference>
<dbReference type="OrthoDB" id="6637496at2"/>
<dbReference type="InterPro" id="IPR013097">
    <property type="entry name" value="Dabb"/>
</dbReference>
<reference evidence="3" key="1">
    <citation type="submission" date="2015-09" db="EMBL/GenBank/DDBJ databases">
        <title>Complete genome of Arthrobacter alpinus strain R3.8.</title>
        <authorList>
            <person name="See-Too W.S."/>
            <person name="Chan K.G."/>
        </authorList>
    </citation>
    <scope>NUCLEOTIDE SEQUENCE [LARGE SCALE GENOMIC DNA]</scope>
    <source>
        <strain evidence="3">R3.8</strain>
    </source>
</reference>